<keyword evidence="5" id="KW-1185">Reference proteome</keyword>
<dbReference type="PANTHER" id="PTHR43423">
    <property type="entry name" value="ABC TRANSPORTER I FAMILY MEMBER 17"/>
    <property type="match status" value="1"/>
</dbReference>
<dbReference type="InterPro" id="IPR003593">
    <property type="entry name" value="AAA+_ATPase"/>
</dbReference>
<dbReference type="GO" id="GO:0005524">
    <property type="term" value="F:ATP binding"/>
    <property type="evidence" value="ECO:0007669"/>
    <property type="project" value="UniProtKB-KW"/>
</dbReference>
<sequence length="225" mass="25147">MTIQFLDISFKDVLKNITVEIPTHQITAIVGPSGAGKSTFLKHINRLISPNSGDILIDGQSIESVDILSLRKRVGLAFQSAPMFNGTIYDNLNIPMKIHQQQLDKDRAQSLLDKVDLSHLSIDQSIKNLSGGEKQKLAIARTLVLNPDILLLDEITSSLDVHSVQEIELLIQKLNQEDDKTILWITHNLQQAKRMSHYTIVMEDGEVVEAGPFDTLSHPFVKGEY</sequence>
<evidence type="ECO:0000256" key="2">
    <source>
        <dbReference type="ARBA" id="ARBA00022741"/>
    </source>
</evidence>
<dbReference type="SUPFAM" id="SSF52540">
    <property type="entry name" value="P-loop containing nucleoside triphosphate hydrolases"/>
    <property type="match status" value="1"/>
</dbReference>
<reference evidence="4 5" key="1">
    <citation type="submission" date="2018-11" db="EMBL/GenBank/DDBJ databases">
        <title>Genomic Encyclopedia of Type Strains, Phase IV (KMG-IV): sequencing the most valuable type-strain genomes for metagenomic binning, comparative biology and taxonomic classification.</title>
        <authorList>
            <person name="Goeker M."/>
        </authorList>
    </citation>
    <scope>NUCLEOTIDE SEQUENCE [LARGE SCALE GENOMIC DNA]</scope>
    <source>
        <strain evidence="4 5">DSM 29158</strain>
    </source>
</reference>
<dbReference type="InterPro" id="IPR005670">
    <property type="entry name" value="PstB-like"/>
</dbReference>
<dbReference type="Pfam" id="PF00005">
    <property type="entry name" value="ABC_tran"/>
    <property type="match status" value="1"/>
</dbReference>
<dbReference type="Proteomes" id="UP000277108">
    <property type="component" value="Unassembled WGS sequence"/>
</dbReference>
<gene>
    <name evidence="4" type="ORF">EDD62_0167</name>
</gene>
<organism evidence="4 5">
    <name type="scientific">Abyssicoccus albus</name>
    <dbReference type="NCBI Taxonomy" id="1817405"/>
    <lineage>
        <taxon>Bacteria</taxon>
        <taxon>Bacillati</taxon>
        <taxon>Bacillota</taxon>
        <taxon>Bacilli</taxon>
        <taxon>Bacillales</taxon>
        <taxon>Abyssicoccaceae</taxon>
    </lineage>
</organism>
<dbReference type="STRING" id="1849491.BVH56_06775"/>
<dbReference type="AlphaFoldDB" id="A0A1Q1G2Q2"/>
<dbReference type="EMBL" id="RKRK01000002">
    <property type="protein sequence ID" value="RPF57546.1"/>
    <property type="molecule type" value="Genomic_DNA"/>
</dbReference>
<evidence type="ECO:0000256" key="1">
    <source>
        <dbReference type="ARBA" id="ARBA00022448"/>
    </source>
</evidence>
<dbReference type="GO" id="GO:0016020">
    <property type="term" value="C:membrane"/>
    <property type="evidence" value="ECO:0007669"/>
    <property type="project" value="InterPro"/>
</dbReference>
<dbReference type="CDD" id="cd03260">
    <property type="entry name" value="ABC_PstB_phosphate_transporter"/>
    <property type="match status" value="1"/>
</dbReference>
<dbReference type="GO" id="GO:0016887">
    <property type="term" value="F:ATP hydrolysis activity"/>
    <property type="evidence" value="ECO:0007669"/>
    <property type="project" value="InterPro"/>
</dbReference>
<evidence type="ECO:0000313" key="4">
    <source>
        <dbReference type="EMBL" id="RPF57546.1"/>
    </source>
</evidence>
<keyword evidence="2" id="KW-0547">Nucleotide-binding</keyword>
<dbReference type="PROSITE" id="PS50893">
    <property type="entry name" value="ABC_TRANSPORTER_2"/>
    <property type="match status" value="1"/>
</dbReference>
<dbReference type="InterPro" id="IPR003439">
    <property type="entry name" value="ABC_transporter-like_ATP-bd"/>
</dbReference>
<dbReference type="PROSITE" id="PS00211">
    <property type="entry name" value="ABC_TRANSPORTER_1"/>
    <property type="match status" value="1"/>
</dbReference>
<evidence type="ECO:0000256" key="3">
    <source>
        <dbReference type="ARBA" id="ARBA00022840"/>
    </source>
</evidence>
<proteinExistence type="predicted"/>
<name>A0A1Q1G2Q2_9BACL</name>
<dbReference type="Gene3D" id="3.40.50.300">
    <property type="entry name" value="P-loop containing nucleotide triphosphate hydrolases"/>
    <property type="match status" value="1"/>
</dbReference>
<dbReference type="RefSeq" id="WP_077140715.1">
    <property type="nucleotide sequence ID" value="NZ_CBCSGK010000002.1"/>
</dbReference>
<accession>A0A3N5BI95</accession>
<keyword evidence="3 4" id="KW-0067">ATP-binding</keyword>
<comment type="caution">
    <text evidence="4">The sequence shown here is derived from an EMBL/GenBank/DDBJ whole genome shotgun (WGS) entry which is preliminary data.</text>
</comment>
<dbReference type="SMART" id="SM00382">
    <property type="entry name" value="AAA"/>
    <property type="match status" value="1"/>
</dbReference>
<protein>
    <submittedName>
        <fullName evidence="4">Phosphate ABC transporter ATP-binding protein (PhoT family)</fullName>
    </submittedName>
</protein>
<dbReference type="GO" id="GO:0005315">
    <property type="term" value="F:phosphate transmembrane transporter activity"/>
    <property type="evidence" value="ECO:0007669"/>
    <property type="project" value="InterPro"/>
</dbReference>
<dbReference type="GO" id="GO:0035435">
    <property type="term" value="P:phosphate ion transmembrane transport"/>
    <property type="evidence" value="ECO:0007669"/>
    <property type="project" value="InterPro"/>
</dbReference>
<dbReference type="PANTHER" id="PTHR43423:SF1">
    <property type="entry name" value="ABC TRANSPORTER I FAMILY MEMBER 17"/>
    <property type="match status" value="1"/>
</dbReference>
<evidence type="ECO:0000313" key="5">
    <source>
        <dbReference type="Proteomes" id="UP000277108"/>
    </source>
</evidence>
<dbReference type="InterPro" id="IPR017871">
    <property type="entry name" value="ABC_transporter-like_CS"/>
</dbReference>
<accession>A0A1Q1G2Q2</accession>
<dbReference type="OrthoDB" id="9785080at2"/>
<dbReference type="InterPro" id="IPR027417">
    <property type="entry name" value="P-loop_NTPase"/>
</dbReference>
<keyword evidence="1" id="KW-0813">Transport</keyword>